<evidence type="ECO:0000313" key="2">
    <source>
        <dbReference type="Proteomes" id="UP001501666"/>
    </source>
</evidence>
<sequence>MSPRQLELLTIVPASKVCKRCGEDRPPDDYFPGSGRYGRVGRCRPCNAAVAKEQRLQDLDKARARDRAYRARNLEKARAAARANYWKNRRVQN</sequence>
<proteinExistence type="predicted"/>
<accession>A0ABP6E118</accession>
<evidence type="ECO:0000313" key="1">
    <source>
        <dbReference type="EMBL" id="GAA2657461.1"/>
    </source>
</evidence>
<reference evidence="2" key="1">
    <citation type="journal article" date="2019" name="Int. J. Syst. Evol. Microbiol.">
        <title>The Global Catalogue of Microorganisms (GCM) 10K type strain sequencing project: providing services to taxonomists for standard genome sequencing and annotation.</title>
        <authorList>
            <consortium name="The Broad Institute Genomics Platform"/>
            <consortium name="The Broad Institute Genome Sequencing Center for Infectious Disease"/>
            <person name="Wu L."/>
            <person name="Ma J."/>
        </authorList>
    </citation>
    <scope>NUCLEOTIDE SEQUENCE [LARGE SCALE GENOMIC DNA]</scope>
    <source>
        <strain evidence="2">JCM 6835</strain>
    </source>
</reference>
<name>A0ABP6E118_9ACTN</name>
<keyword evidence="2" id="KW-1185">Reference proteome</keyword>
<gene>
    <name evidence="1" type="ORF">GCM10010412_028080</name>
</gene>
<protein>
    <recommendedName>
        <fullName evidence="3">HNH endonuclease</fullName>
    </recommendedName>
</protein>
<organism evidence="1 2">
    <name type="scientific">Nonomuraea recticatena</name>
    <dbReference type="NCBI Taxonomy" id="46178"/>
    <lineage>
        <taxon>Bacteria</taxon>
        <taxon>Bacillati</taxon>
        <taxon>Actinomycetota</taxon>
        <taxon>Actinomycetes</taxon>
        <taxon>Streptosporangiales</taxon>
        <taxon>Streptosporangiaceae</taxon>
        <taxon>Nonomuraea</taxon>
    </lineage>
</organism>
<comment type="caution">
    <text evidence="1">The sequence shown here is derived from an EMBL/GenBank/DDBJ whole genome shotgun (WGS) entry which is preliminary data.</text>
</comment>
<dbReference type="EMBL" id="BAAATE010000006">
    <property type="protein sequence ID" value="GAA2657461.1"/>
    <property type="molecule type" value="Genomic_DNA"/>
</dbReference>
<evidence type="ECO:0008006" key="3">
    <source>
        <dbReference type="Google" id="ProtNLM"/>
    </source>
</evidence>
<dbReference type="Proteomes" id="UP001501666">
    <property type="component" value="Unassembled WGS sequence"/>
</dbReference>